<proteinExistence type="predicted"/>
<evidence type="ECO:0000256" key="1">
    <source>
        <dbReference type="SAM" id="Phobius"/>
    </source>
</evidence>
<dbReference type="EMBL" id="KV417728">
    <property type="protein sequence ID" value="KZP08197.1"/>
    <property type="molecule type" value="Genomic_DNA"/>
</dbReference>
<feature type="transmembrane region" description="Helical" evidence="1">
    <location>
        <begin position="116"/>
        <end position="137"/>
    </location>
</feature>
<evidence type="ECO:0000313" key="2">
    <source>
        <dbReference type="EMBL" id="KZP08197.1"/>
    </source>
</evidence>
<name>A0A165X4L1_9AGAM</name>
<organism evidence="2 3">
    <name type="scientific">Athelia psychrophila</name>
    <dbReference type="NCBI Taxonomy" id="1759441"/>
    <lineage>
        <taxon>Eukaryota</taxon>
        <taxon>Fungi</taxon>
        <taxon>Dikarya</taxon>
        <taxon>Basidiomycota</taxon>
        <taxon>Agaricomycotina</taxon>
        <taxon>Agaricomycetes</taxon>
        <taxon>Agaricomycetidae</taxon>
        <taxon>Atheliales</taxon>
        <taxon>Atheliaceae</taxon>
        <taxon>Athelia</taxon>
    </lineage>
</organism>
<sequence>MSNSAAASIICAYEGAPPMNTDISGVGVRISFYLQTLFLGFQAARSGSGDDITGAEYTLIATNIAMASTQTHYPPLSFSNAHFGSALVVLYLLTLCWVTNICLLASCGSIKQDVRILQLLSVLQSIVVFAFALAVLITAHTFGSNPECNTHAKLVFLRPFRVFDAGRIVGGVTCGIVLVLYICMTARDYLYPLFISIKQKKAGGILPPDGVTTAPLQAGMPAHIPKSNLPSDIQDTSDANLEAYAKLKSRGEDQMSELNFDGTLTLQLLAILILWALAVMNTELLIVRNRFASSEGPQSMWQFGQVLPLLLIIVPFVGMIKTFNANGLRKVVKKGKETKKEM</sequence>
<feature type="transmembrane region" description="Helical" evidence="1">
    <location>
        <begin position="258"/>
        <end position="280"/>
    </location>
</feature>
<feature type="transmembrane region" description="Helical" evidence="1">
    <location>
        <begin position="300"/>
        <end position="320"/>
    </location>
</feature>
<feature type="transmembrane region" description="Helical" evidence="1">
    <location>
        <begin position="83"/>
        <end position="104"/>
    </location>
</feature>
<keyword evidence="1" id="KW-0812">Transmembrane</keyword>
<keyword evidence="1" id="KW-0472">Membrane</keyword>
<reference evidence="2 3" key="1">
    <citation type="journal article" date="2016" name="Mol. Biol. Evol.">
        <title>Comparative Genomics of Early-Diverging Mushroom-Forming Fungi Provides Insights into the Origins of Lignocellulose Decay Capabilities.</title>
        <authorList>
            <person name="Nagy L.G."/>
            <person name="Riley R."/>
            <person name="Tritt A."/>
            <person name="Adam C."/>
            <person name="Daum C."/>
            <person name="Floudas D."/>
            <person name="Sun H."/>
            <person name="Yadav J.S."/>
            <person name="Pangilinan J."/>
            <person name="Larsson K.H."/>
            <person name="Matsuura K."/>
            <person name="Barry K."/>
            <person name="Labutti K."/>
            <person name="Kuo R."/>
            <person name="Ohm R.A."/>
            <person name="Bhattacharya S.S."/>
            <person name="Shirouzu T."/>
            <person name="Yoshinaga Y."/>
            <person name="Martin F.M."/>
            <person name="Grigoriev I.V."/>
            <person name="Hibbett D.S."/>
        </authorList>
    </citation>
    <scope>NUCLEOTIDE SEQUENCE [LARGE SCALE GENOMIC DNA]</scope>
    <source>
        <strain evidence="2 3">CBS 109695</strain>
    </source>
</reference>
<dbReference type="Proteomes" id="UP000076532">
    <property type="component" value="Unassembled WGS sequence"/>
</dbReference>
<keyword evidence="3" id="KW-1185">Reference proteome</keyword>
<evidence type="ECO:0000313" key="3">
    <source>
        <dbReference type="Proteomes" id="UP000076532"/>
    </source>
</evidence>
<dbReference type="AlphaFoldDB" id="A0A165X4L1"/>
<accession>A0A165X4L1</accession>
<gene>
    <name evidence="2" type="ORF">FIBSPDRAFT_1052534</name>
</gene>
<feature type="transmembrane region" description="Helical" evidence="1">
    <location>
        <begin position="168"/>
        <end position="190"/>
    </location>
</feature>
<keyword evidence="1" id="KW-1133">Transmembrane helix</keyword>
<protein>
    <submittedName>
        <fullName evidence="2">Uncharacterized protein</fullName>
    </submittedName>
</protein>
<dbReference type="OrthoDB" id="5427664at2759"/>